<name>V5KWL4_9ALVE</name>
<evidence type="ECO:0000256" key="5">
    <source>
        <dbReference type="SAM" id="Phobius"/>
    </source>
</evidence>
<feature type="transmembrane region" description="Helical" evidence="5">
    <location>
        <begin position="101"/>
        <end position="123"/>
    </location>
</feature>
<dbReference type="EMBL" id="KF651061">
    <property type="protein sequence ID" value="AHA41641.1"/>
    <property type="molecule type" value="Genomic_DNA"/>
</dbReference>
<evidence type="ECO:0000259" key="6">
    <source>
        <dbReference type="Pfam" id="PF00361"/>
    </source>
</evidence>
<evidence type="ECO:0000256" key="4">
    <source>
        <dbReference type="ARBA" id="ARBA00023136"/>
    </source>
</evidence>
<dbReference type="InterPro" id="IPR001750">
    <property type="entry name" value="ND/Mrp_TM"/>
</dbReference>
<feature type="transmembrane region" description="Helical" evidence="5">
    <location>
        <begin position="163"/>
        <end position="186"/>
    </location>
</feature>
<dbReference type="GO" id="GO:0015990">
    <property type="term" value="P:electron transport coupled proton transport"/>
    <property type="evidence" value="ECO:0007669"/>
    <property type="project" value="TreeGrafter"/>
</dbReference>
<keyword evidence="3 5" id="KW-1133">Transmembrane helix</keyword>
<sequence>MDITNYSFYFWICIFIFLGAMGKSAQIGLHMWLPDAMEGPTPVSAMIHAATMVTLGVFLLIRTSYIFENSSYVRFIVVVIGSFTAFFAGLIGLFQQDIKRMVAYSTCSQLGYMVFTCGISAYSLSLFHLAIHAFFKAGLFLASASIIHSVFGEQDIRKMGGLFYYLPFSFAVIFIFFFGLIGFPFISGFYSKDIILEFSKVKYSMYYSFFDFLISFSALITLGYGFKFLYYIFFGKPKNSYYLINSIYESSFYMWVCLFILAIFTIFFGYLFSDLFIGLGSFYYFPYIYSHNFNSFYYDLFNLSFFYCFFPFLGIFIFVIFYYYSFNYNSLNSIRTFFDYYVFNKKYFFDFPFYSISLIFFSRVCFKYMDKNFFETIFYYWPLNFLNKLKTMIFFFNGGYIYIYSFFFFISVFVSFFFYNFFNFYFFFIFFSILFIQFLVF</sequence>
<feature type="transmembrane region" description="Helical" evidence="5">
    <location>
        <begin position="347"/>
        <end position="369"/>
    </location>
</feature>
<feature type="transmembrane region" description="Helical" evidence="5">
    <location>
        <begin position="6"/>
        <end position="22"/>
    </location>
</feature>
<keyword evidence="7" id="KW-0496">Mitochondrion</keyword>
<comment type="subcellular location">
    <subcellularLocation>
        <location evidence="1">Membrane</location>
        <topology evidence="1">Multi-pass membrane protein</topology>
    </subcellularLocation>
</comment>
<feature type="transmembrane region" description="Helical" evidence="5">
    <location>
        <begin position="252"/>
        <end position="284"/>
    </location>
</feature>
<evidence type="ECO:0000256" key="1">
    <source>
        <dbReference type="ARBA" id="ARBA00004141"/>
    </source>
</evidence>
<accession>V5KWL4</accession>
<dbReference type="GO" id="GO:0003954">
    <property type="term" value="F:NADH dehydrogenase activity"/>
    <property type="evidence" value="ECO:0007669"/>
    <property type="project" value="TreeGrafter"/>
</dbReference>
<evidence type="ECO:0000313" key="7">
    <source>
        <dbReference type="EMBL" id="AHA41678.1"/>
    </source>
</evidence>
<dbReference type="PRINTS" id="PR01434">
    <property type="entry name" value="NADHDHGNASE5"/>
</dbReference>
<geneLocation type="mitochondrion" evidence="7"/>
<feature type="domain" description="NADH:quinone oxidoreductase/Mrp antiporter transmembrane" evidence="6">
    <location>
        <begin position="5"/>
        <end position="206"/>
    </location>
</feature>
<keyword evidence="4 5" id="KW-0472">Membrane</keyword>
<feature type="transmembrane region" description="Helical" evidence="5">
    <location>
        <begin position="206"/>
        <end position="232"/>
    </location>
</feature>
<dbReference type="GO" id="GO:0042773">
    <property type="term" value="P:ATP synthesis coupled electron transport"/>
    <property type="evidence" value="ECO:0007669"/>
    <property type="project" value="InterPro"/>
</dbReference>
<reference evidence="7" key="1">
    <citation type="journal article" date="2013" name="Curr. Biol.">
        <title>Colponemids represent multiple ancient alveolate lineages.</title>
        <authorList>
            <person name="Janouskovec J."/>
            <person name="Tikhonenkov D.V."/>
            <person name="Mikhailov K.V."/>
            <person name="Simdyanov T.G."/>
            <person name="Aleoshin V.V."/>
            <person name="Mylnikov A.P."/>
            <person name="Keeling P.J."/>
        </authorList>
    </citation>
    <scope>NUCLEOTIDE SEQUENCE</scope>
    <source>
        <strain evidence="7">Colp-5</strain>
    </source>
</reference>
<protein>
    <submittedName>
        <fullName evidence="7">NADH dehydrogenase subunit 5b</fullName>
    </submittedName>
</protein>
<organism evidence="7">
    <name type="scientific">Acavomonas peruviana</name>
    <dbReference type="NCBI Taxonomy" id="1542312"/>
    <lineage>
        <taxon>Eukaryota</taxon>
        <taxon>Sar</taxon>
        <taxon>Alveolata</taxon>
        <taxon>Colponemida</taxon>
        <taxon>Acavomonidia</taxon>
        <taxon>Acavomonas</taxon>
    </lineage>
</organism>
<evidence type="ECO:0000256" key="2">
    <source>
        <dbReference type="ARBA" id="ARBA00022692"/>
    </source>
</evidence>
<dbReference type="PANTHER" id="PTHR42829:SF2">
    <property type="entry name" value="NADH-UBIQUINONE OXIDOREDUCTASE CHAIN 5"/>
    <property type="match status" value="1"/>
</dbReference>
<feature type="transmembrane region" description="Helical" evidence="5">
    <location>
        <begin position="304"/>
        <end position="326"/>
    </location>
</feature>
<feature type="transmembrane region" description="Helical" evidence="5">
    <location>
        <begin position="421"/>
        <end position="440"/>
    </location>
</feature>
<dbReference type="GO" id="GO:0016020">
    <property type="term" value="C:membrane"/>
    <property type="evidence" value="ECO:0007669"/>
    <property type="project" value="UniProtKB-SubCell"/>
</dbReference>
<feature type="transmembrane region" description="Helical" evidence="5">
    <location>
        <begin position="389"/>
        <end position="414"/>
    </location>
</feature>
<feature type="transmembrane region" description="Helical" evidence="5">
    <location>
        <begin position="73"/>
        <end position="94"/>
    </location>
</feature>
<feature type="transmembrane region" description="Helical" evidence="5">
    <location>
        <begin position="43"/>
        <end position="61"/>
    </location>
</feature>
<proteinExistence type="predicted"/>
<keyword evidence="2 5" id="KW-0812">Transmembrane</keyword>
<dbReference type="Pfam" id="PF00361">
    <property type="entry name" value="Proton_antipo_M"/>
    <property type="match status" value="1"/>
</dbReference>
<dbReference type="EMBL" id="KF651061">
    <property type="protein sequence ID" value="AHA41678.1"/>
    <property type="molecule type" value="Genomic_DNA"/>
</dbReference>
<dbReference type="AlphaFoldDB" id="V5KWL4"/>
<dbReference type="InterPro" id="IPR003945">
    <property type="entry name" value="NU5C-like"/>
</dbReference>
<gene>
    <name evidence="7" type="primary">nad5b</name>
</gene>
<evidence type="ECO:0000256" key="3">
    <source>
        <dbReference type="ARBA" id="ARBA00022989"/>
    </source>
</evidence>
<reference evidence="7" key="2">
    <citation type="journal article" date="2014" name="PLoS ONE">
        <title>Description of Colponema vietnamica sp.n. and Acavomonas peruviana n. gen. n. sp., two new alveolate phyla (Colponemidia nom. nov. and Acavomonidia nom. nov.) and their contributions to reconstructing the ancestral state of alveolates and eukaryotes.</title>
        <authorList>
            <person name="Tikhonenkov D.V."/>
            <person name="Janouskovec J."/>
            <person name="Mylnikov A.P."/>
            <person name="Mikhailov K.V."/>
            <person name="Simdyanov T.G."/>
            <person name="Aleoshin V.V."/>
            <person name="Keeling P.J."/>
        </authorList>
    </citation>
    <scope>NUCLEOTIDE SEQUENCE</scope>
    <source>
        <strain evidence="7">Colp-5</strain>
    </source>
</reference>
<dbReference type="PANTHER" id="PTHR42829">
    <property type="entry name" value="NADH-UBIQUINONE OXIDOREDUCTASE CHAIN 5"/>
    <property type="match status" value="1"/>
</dbReference>
<dbReference type="GO" id="GO:0008137">
    <property type="term" value="F:NADH dehydrogenase (ubiquinone) activity"/>
    <property type="evidence" value="ECO:0007669"/>
    <property type="project" value="InterPro"/>
</dbReference>